<dbReference type="Gene3D" id="2.40.10.500">
    <property type="match status" value="1"/>
</dbReference>
<sequence>MIPIVPTKSIENIQLTIHKTINTQGVSIYGCCILPDDRMAFTYFSDKTIKVFSDKGSKDFEVKMPCKPFDIVYISEDNTLAVTSDDSEKKCITIIDLEKKQIKKTISLDSNSYGIALKDNQLIYSGHNKGIRMINLTDESISDIVREQMPGDCYIATFRDNIYHTNNDKHTVICYTLQGKIQWTFHNESVLKSPHGIDVDNDGNVYVVGSLKTHRII</sequence>
<evidence type="ECO:0000313" key="1">
    <source>
        <dbReference type="EMBL" id="CAG2231330.1"/>
    </source>
</evidence>
<dbReference type="Pfam" id="PF06739">
    <property type="entry name" value="SBBP"/>
    <property type="match status" value="1"/>
</dbReference>
<gene>
    <name evidence="1" type="ORF">MEDL_44120</name>
</gene>
<accession>A0A8S3TI32</accession>
<name>A0A8S3TI32_MYTED</name>
<dbReference type="InterPro" id="IPR010620">
    <property type="entry name" value="SBBP_repeat"/>
</dbReference>
<protein>
    <submittedName>
        <fullName evidence="1">Uncharacterized protein</fullName>
    </submittedName>
</protein>
<dbReference type="InterPro" id="IPR015943">
    <property type="entry name" value="WD40/YVTN_repeat-like_dom_sf"/>
</dbReference>
<evidence type="ECO:0000313" key="2">
    <source>
        <dbReference type="Proteomes" id="UP000683360"/>
    </source>
</evidence>
<proteinExistence type="predicted"/>
<dbReference type="EMBL" id="CAJPWZ010002140">
    <property type="protein sequence ID" value="CAG2231330.1"/>
    <property type="molecule type" value="Genomic_DNA"/>
</dbReference>
<dbReference type="SUPFAM" id="SSF101898">
    <property type="entry name" value="NHL repeat"/>
    <property type="match status" value="1"/>
</dbReference>
<keyword evidence="2" id="KW-1185">Reference proteome</keyword>
<comment type="caution">
    <text evidence="1">The sequence shown here is derived from an EMBL/GenBank/DDBJ whole genome shotgun (WGS) entry which is preliminary data.</text>
</comment>
<dbReference type="Proteomes" id="UP000683360">
    <property type="component" value="Unassembled WGS sequence"/>
</dbReference>
<organism evidence="1 2">
    <name type="scientific">Mytilus edulis</name>
    <name type="common">Blue mussel</name>
    <dbReference type="NCBI Taxonomy" id="6550"/>
    <lineage>
        <taxon>Eukaryota</taxon>
        <taxon>Metazoa</taxon>
        <taxon>Spiralia</taxon>
        <taxon>Lophotrochozoa</taxon>
        <taxon>Mollusca</taxon>
        <taxon>Bivalvia</taxon>
        <taxon>Autobranchia</taxon>
        <taxon>Pteriomorphia</taxon>
        <taxon>Mytilida</taxon>
        <taxon>Mytiloidea</taxon>
        <taxon>Mytilidae</taxon>
        <taxon>Mytilinae</taxon>
        <taxon>Mytilus</taxon>
    </lineage>
</organism>
<dbReference type="OrthoDB" id="6136258at2759"/>
<dbReference type="AlphaFoldDB" id="A0A8S3TI32"/>
<dbReference type="Gene3D" id="2.130.10.10">
    <property type="entry name" value="YVTN repeat-like/Quinoprotein amine dehydrogenase"/>
    <property type="match status" value="1"/>
</dbReference>
<reference evidence="1" key="1">
    <citation type="submission" date="2021-03" db="EMBL/GenBank/DDBJ databases">
        <authorList>
            <person name="Bekaert M."/>
        </authorList>
    </citation>
    <scope>NUCLEOTIDE SEQUENCE</scope>
</reference>